<protein>
    <recommendedName>
        <fullName evidence="3">UMP kinase</fullName>
        <ecNumber evidence="3">2.7.4.22</ecNumber>
    </recommendedName>
    <alternativeName>
        <fullName evidence="5">Uridine monophosphate kinase</fullName>
    </alternativeName>
</protein>
<evidence type="ECO:0000256" key="5">
    <source>
        <dbReference type="ARBA" id="ARBA00032092"/>
    </source>
</evidence>
<feature type="region of interest" description="Disordered" evidence="6">
    <location>
        <begin position="138"/>
        <end position="158"/>
    </location>
</feature>
<keyword evidence="4" id="KW-0665">Pyrimidine biosynthesis</keyword>
<comment type="caution">
    <text evidence="8">The sequence shown here is derived from an EMBL/GenBank/DDBJ whole genome shotgun (WGS) entry which is preliminary data.</text>
</comment>
<sequence length="386" mass="41334">MSTTCNDVYLGLLDDDYFGLLGDDDLLPPPLPMGFDLPRKPPVNAAAHFCETQTPGRSDNHAAAAAAAAKHGASGAVAEEHCDVGVEYCSPYLKSGSEEETDGCGVGAAHHYWKHSMEEWSDGGITILLDKDTERFKDLNGGQSRGDDSRAGDQQQQHIDKSCTPFAVGFRLGPLMYPRWKRALLKIGGSVLAGSTSENVDPKMIMLIAREVQVASLRGVQVAIVVGSRNMYCGDTWASETGIERAATNPIGMMASVMNAVLLQASLEKIGIEARVQSTLVMQDAAEPYIRRRAMRHLEKGRVVIFGGIGAAMGNPLLTTDTAAALRASENVLLKGITGDSLCGCAPESNGNAEFEHISYQELAARGISKMDVKAATFCEENRIPC</sequence>
<dbReference type="Gene3D" id="3.40.1160.10">
    <property type="entry name" value="Acetylglutamate kinase-like"/>
    <property type="match status" value="1"/>
</dbReference>
<evidence type="ECO:0000256" key="6">
    <source>
        <dbReference type="SAM" id="MobiDB-lite"/>
    </source>
</evidence>
<evidence type="ECO:0000256" key="1">
    <source>
        <dbReference type="ARBA" id="ARBA00004791"/>
    </source>
</evidence>
<dbReference type="EC" id="2.7.4.22" evidence="3"/>
<proteinExistence type="inferred from homology"/>
<keyword evidence="9" id="KW-1185">Reference proteome</keyword>
<dbReference type="AlphaFoldDB" id="A0A835B908"/>
<dbReference type="EMBL" id="JACEFO010001924">
    <property type="protein sequence ID" value="KAF8693284.1"/>
    <property type="molecule type" value="Genomic_DNA"/>
</dbReference>
<dbReference type="InterPro" id="IPR036393">
    <property type="entry name" value="AceGlu_kinase-like_sf"/>
</dbReference>
<evidence type="ECO:0000256" key="2">
    <source>
        <dbReference type="ARBA" id="ARBA00007614"/>
    </source>
</evidence>
<comment type="pathway">
    <text evidence="1">Pyrimidine metabolism; CTP biosynthesis via de novo pathway; UDP from UMP (UMPK route): step 1/1.</text>
</comment>
<evidence type="ECO:0000313" key="9">
    <source>
        <dbReference type="Proteomes" id="UP000636709"/>
    </source>
</evidence>
<name>A0A835B908_9POAL</name>
<reference evidence="8" key="1">
    <citation type="submission" date="2020-07" db="EMBL/GenBank/DDBJ databases">
        <title>Genome sequence and genetic diversity analysis of an under-domesticated orphan crop, white fonio (Digitaria exilis).</title>
        <authorList>
            <person name="Bennetzen J.L."/>
            <person name="Chen S."/>
            <person name="Ma X."/>
            <person name="Wang X."/>
            <person name="Yssel A.E.J."/>
            <person name="Chaluvadi S.R."/>
            <person name="Johnson M."/>
            <person name="Gangashetty P."/>
            <person name="Hamidou F."/>
            <person name="Sanogo M.D."/>
            <person name="Zwaenepoel A."/>
            <person name="Wallace J."/>
            <person name="Van De Peer Y."/>
            <person name="Van Deynze A."/>
        </authorList>
    </citation>
    <scope>NUCLEOTIDE SEQUENCE</scope>
    <source>
        <tissue evidence="8">Leaves</tissue>
    </source>
</reference>
<dbReference type="Pfam" id="PF00696">
    <property type="entry name" value="AA_kinase"/>
    <property type="match status" value="1"/>
</dbReference>
<gene>
    <name evidence="8" type="ORF">HU200_038668</name>
</gene>
<accession>A0A835B908</accession>
<dbReference type="InterPro" id="IPR001048">
    <property type="entry name" value="Asp/Glu/Uridylate_kinase"/>
</dbReference>
<evidence type="ECO:0000259" key="7">
    <source>
        <dbReference type="Pfam" id="PF00696"/>
    </source>
</evidence>
<evidence type="ECO:0000313" key="8">
    <source>
        <dbReference type="EMBL" id="KAF8693284.1"/>
    </source>
</evidence>
<dbReference type="SUPFAM" id="SSF53633">
    <property type="entry name" value="Carbamate kinase-like"/>
    <property type="match status" value="1"/>
</dbReference>
<dbReference type="GO" id="GO:0006225">
    <property type="term" value="P:UDP biosynthetic process"/>
    <property type="evidence" value="ECO:0007669"/>
    <property type="project" value="TreeGrafter"/>
</dbReference>
<organism evidence="8 9">
    <name type="scientific">Digitaria exilis</name>
    <dbReference type="NCBI Taxonomy" id="1010633"/>
    <lineage>
        <taxon>Eukaryota</taxon>
        <taxon>Viridiplantae</taxon>
        <taxon>Streptophyta</taxon>
        <taxon>Embryophyta</taxon>
        <taxon>Tracheophyta</taxon>
        <taxon>Spermatophyta</taxon>
        <taxon>Magnoliopsida</taxon>
        <taxon>Liliopsida</taxon>
        <taxon>Poales</taxon>
        <taxon>Poaceae</taxon>
        <taxon>PACMAD clade</taxon>
        <taxon>Panicoideae</taxon>
        <taxon>Panicodae</taxon>
        <taxon>Paniceae</taxon>
        <taxon>Anthephorinae</taxon>
        <taxon>Digitaria</taxon>
    </lineage>
</organism>
<dbReference type="UniPathway" id="UPA00159">
    <property type="reaction ID" value="UER00275"/>
</dbReference>
<dbReference type="GO" id="GO:0033862">
    <property type="term" value="F:UMP kinase activity"/>
    <property type="evidence" value="ECO:0007669"/>
    <property type="project" value="UniProtKB-EC"/>
</dbReference>
<dbReference type="PANTHER" id="PTHR42833">
    <property type="entry name" value="URIDYLATE KINASE"/>
    <property type="match status" value="1"/>
</dbReference>
<evidence type="ECO:0000256" key="4">
    <source>
        <dbReference type="ARBA" id="ARBA00022975"/>
    </source>
</evidence>
<dbReference type="GO" id="GO:0044210">
    <property type="term" value="P:'de novo' CTP biosynthetic process"/>
    <property type="evidence" value="ECO:0007669"/>
    <property type="project" value="UniProtKB-UniPathway"/>
</dbReference>
<dbReference type="PANTHER" id="PTHR42833:SF1">
    <property type="entry name" value="UMP KINASE"/>
    <property type="match status" value="1"/>
</dbReference>
<comment type="similarity">
    <text evidence="2">Belongs to the UMP kinase family.</text>
</comment>
<evidence type="ECO:0000256" key="3">
    <source>
        <dbReference type="ARBA" id="ARBA00012899"/>
    </source>
</evidence>
<dbReference type="Proteomes" id="UP000636709">
    <property type="component" value="Unassembled WGS sequence"/>
</dbReference>
<dbReference type="OrthoDB" id="409889at2759"/>
<feature type="domain" description="Aspartate/glutamate/uridylate kinase" evidence="7">
    <location>
        <begin position="181"/>
        <end position="386"/>
    </location>
</feature>